<dbReference type="GO" id="GO:0016020">
    <property type="term" value="C:membrane"/>
    <property type="evidence" value="ECO:0007669"/>
    <property type="project" value="UniProtKB-SubCell"/>
</dbReference>
<comment type="subcellular location">
    <subcellularLocation>
        <location evidence="1">Membrane</location>
        <topology evidence="1">Multi-pass membrane protein</topology>
    </subcellularLocation>
</comment>
<feature type="transmembrane region" description="Helical" evidence="5">
    <location>
        <begin position="32"/>
        <end position="50"/>
    </location>
</feature>
<feature type="transmembrane region" description="Helical" evidence="5">
    <location>
        <begin position="374"/>
        <end position="393"/>
    </location>
</feature>
<dbReference type="Pfam" id="PF04932">
    <property type="entry name" value="Wzy_C"/>
    <property type="match status" value="1"/>
</dbReference>
<keyword evidence="2 5" id="KW-0812">Transmembrane</keyword>
<evidence type="ECO:0000256" key="2">
    <source>
        <dbReference type="ARBA" id="ARBA00022692"/>
    </source>
</evidence>
<dbReference type="PANTHER" id="PTHR37422:SF13">
    <property type="entry name" value="LIPOPOLYSACCHARIDE BIOSYNTHESIS PROTEIN PA4999-RELATED"/>
    <property type="match status" value="1"/>
</dbReference>
<protein>
    <recommendedName>
        <fullName evidence="6">O-antigen ligase-related domain-containing protein</fullName>
    </recommendedName>
</protein>
<feature type="transmembrane region" description="Helical" evidence="5">
    <location>
        <begin position="487"/>
        <end position="504"/>
    </location>
</feature>
<feature type="transmembrane region" description="Helical" evidence="5">
    <location>
        <begin position="566"/>
        <end position="585"/>
    </location>
</feature>
<dbReference type="PANTHER" id="PTHR37422">
    <property type="entry name" value="TEICHURONIC ACID BIOSYNTHESIS PROTEIN TUAE"/>
    <property type="match status" value="1"/>
</dbReference>
<feature type="transmembrane region" description="Helical" evidence="5">
    <location>
        <begin position="217"/>
        <end position="234"/>
    </location>
</feature>
<reference evidence="8" key="1">
    <citation type="submission" date="2017-09" db="EMBL/GenBank/DDBJ databases">
        <title>Depth-based differentiation of microbial function through sediment-hosted aquifers and enrichment of novel symbionts in the deep terrestrial subsurface.</title>
        <authorList>
            <person name="Probst A.J."/>
            <person name="Ladd B."/>
            <person name="Jarett J.K."/>
            <person name="Geller-Mcgrath D.E."/>
            <person name="Sieber C.M.K."/>
            <person name="Emerson J.B."/>
            <person name="Anantharaman K."/>
            <person name="Thomas B.C."/>
            <person name="Malmstrom R."/>
            <person name="Stieglmeier M."/>
            <person name="Klingl A."/>
            <person name="Woyke T."/>
            <person name="Ryan C.M."/>
            <person name="Banfield J.F."/>
        </authorList>
    </citation>
    <scope>NUCLEOTIDE SEQUENCE [LARGE SCALE GENOMIC DNA]</scope>
</reference>
<dbReference type="Proteomes" id="UP000229756">
    <property type="component" value="Unassembled WGS sequence"/>
</dbReference>
<accession>A0A2M8ELS5</accession>
<gene>
    <name evidence="7" type="ORF">CO058_02375</name>
</gene>
<evidence type="ECO:0000313" key="8">
    <source>
        <dbReference type="Proteomes" id="UP000229756"/>
    </source>
</evidence>
<feature type="transmembrane region" description="Helical" evidence="5">
    <location>
        <begin position="340"/>
        <end position="362"/>
    </location>
</feature>
<evidence type="ECO:0000256" key="5">
    <source>
        <dbReference type="SAM" id="Phobius"/>
    </source>
</evidence>
<evidence type="ECO:0000259" key="6">
    <source>
        <dbReference type="Pfam" id="PF04932"/>
    </source>
</evidence>
<dbReference type="AlphaFoldDB" id="A0A2M8ELS5"/>
<dbReference type="EMBL" id="PFSJ01000018">
    <property type="protein sequence ID" value="PJC23694.1"/>
    <property type="molecule type" value="Genomic_DNA"/>
</dbReference>
<keyword evidence="4 5" id="KW-0472">Membrane</keyword>
<evidence type="ECO:0000256" key="3">
    <source>
        <dbReference type="ARBA" id="ARBA00022989"/>
    </source>
</evidence>
<feature type="transmembrane region" description="Helical" evidence="5">
    <location>
        <begin position="430"/>
        <end position="451"/>
    </location>
</feature>
<evidence type="ECO:0000256" key="4">
    <source>
        <dbReference type="ARBA" id="ARBA00023136"/>
    </source>
</evidence>
<evidence type="ECO:0000256" key="1">
    <source>
        <dbReference type="ARBA" id="ARBA00004141"/>
    </source>
</evidence>
<name>A0A2M8ELS5_UNCKA</name>
<feature type="transmembrane region" description="Helical" evidence="5">
    <location>
        <begin position="120"/>
        <end position="137"/>
    </location>
</feature>
<dbReference type="InterPro" id="IPR007016">
    <property type="entry name" value="O-antigen_ligase-rel_domated"/>
</dbReference>
<proteinExistence type="predicted"/>
<feature type="transmembrane region" description="Helical" evidence="5">
    <location>
        <begin position="241"/>
        <end position="264"/>
    </location>
</feature>
<feature type="transmembrane region" description="Helical" evidence="5">
    <location>
        <begin position="194"/>
        <end position="211"/>
    </location>
</feature>
<feature type="transmembrane region" description="Helical" evidence="5">
    <location>
        <begin position="169"/>
        <end position="187"/>
    </location>
</feature>
<keyword evidence="3 5" id="KW-1133">Transmembrane helix</keyword>
<evidence type="ECO:0000313" key="7">
    <source>
        <dbReference type="EMBL" id="PJC23694.1"/>
    </source>
</evidence>
<organism evidence="7 8">
    <name type="scientific">candidate division WWE3 bacterium CG_4_9_14_0_2_um_filter_35_11</name>
    <dbReference type="NCBI Taxonomy" id="1975077"/>
    <lineage>
        <taxon>Bacteria</taxon>
        <taxon>Katanobacteria</taxon>
    </lineage>
</organism>
<comment type="caution">
    <text evidence="7">The sequence shown here is derived from an EMBL/GenBank/DDBJ whole genome shotgun (WGS) entry which is preliminary data.</text>
</comment>
<feature type="domain" description="O-antigen ligase-related" evidence="6">
    <location>
        <begin position="199"/>
        <end position="353"/>
    </location>
</feature>
<feature type="transmembrane region" description="Helical" evidence="5">
    <location>
        <begin position="62"/>
        <end position="78"/>
    </location>
</feature>
<dbReference type="InterPro" id="IPR051533">
    <property type="entry name" value="WaaL-like"/>
</dbReference>
<feature type="transmembrane region" description="Helical" evidence="5">
    <location>
        <begin position="399"/>
        <end position="418"/>
    </location>
</feature>
<sequence>MLNKISKYLIYLLVISIPFTHKEMFSIFDPDLVISKFFLILVSVLGIFYFSKNYSLYLKDKLFVFLSLIVLFQLLSLLQSRDIMNSIRMIFFQGAILFSYPTFKEYIISEKGSISRLVNVYKYTFLFVFAFLLYQMYLQETKGIATGGVWPVPGYPTRYGSVFWDVNHFAAYLSSLFFIVLASLLATKKRAGKYFDFVLIILIGISLYFTSSRSATIGFAFGLLSFMYIYIGIYKKIRFKFGTFTWAGIAITFVTLPLSILYLFQDIIRQSFLYRSVSFFSHLFLMKVGINVGLENFLFGIGTNSFHAYFHTSKWANAYYYIDKAALSYKLPLHNLWLEVFAETGVFALICFILFWVLLLYMLSRSVSAKTLNLTSVGFFAGIISFLVGGVMYSYKSEFFWIYVVIACAYVTYHFKNIDLKLPTFNLPTLYSFATYVFIGVSFLLPLFYLMSPITYDEMLIIYSEKSLYFLDLFRYILGNFSFTDRSFSLIFYIGSILLLFGIFRKTCKGKRALVSTAIAFNLINIFVPGVYVSTKWIVCFFVLVLMSFGMKFLKLTGHFVCHLKWANKSVYAFVLILSFLLAMFSANSYSKKYSYDSDLSFLLELASNRLLFEKSSIWVDSSVDLPLAHYYCDSMSKKDGVFSLNSCDINVLNKNAISVANAPKLIIIGKSDFIDKISILGDEFHHGENYLKSGEYMMSVLD</sequence>